<dbReference type="CDD" id="cd02440">
    <property type="entry name" value="AdoMet_MTases"/>
    <property type="match status" value="1"/>
</dbReference>
<dbReference type="AlphaFoldDB" id="A0A4R7B6S2"/>
<comment type="subcellular location">
    <subcellularLocation>
        <location evidence="2">Cytoplasm</location>
    </subcellularLocation>
</comment>
<dbReference type="InterPro" id="IPR018314">
    <property type="entry name" value="RsmB/NOL1/NOP2-like_CS"/>
</dbReference>
<dbReference type="InterPro" id="IPR001678">
    <property type="entry name" value="MeTrfase_RsmB-F_NOP2_dom"/>
</dbReference>
<dbReference type="GO" id="GO:0006355">
    <property type="term" value="P:regulation of DNA-templated transcription"/>
    <property type="evidence" value="ECO:0007669"/>
    <property type="project" value="InterPro"/>
</dbReference>
<dbReference type="PROSITE" id="PS01153">
    <property type="entry name" value="NOL1_NOP2_SUN"/>
    <property type="match status" value="1"/>
</dbReference>
<dbReference type="Gene3D" id="1.10.940.10">
    <property type="entry name" value="NusB-like"/>
    <property type="match status" value="1"/>
</dbReference>
<accession>A0A4R7B6S2</accession>
<dbReference type="GO" id="GO:0003723">
    <property type="term" value="F:RNA binding"/>
    <property type="evidence" value="ECO:0007669"/>
    <property type="project" value="UniProtKB-UniRule"/>
</dbReference>
<dbReference type="RefSeq" id="WP_133679881.1">
    <property type="nucleotide sequence ID" value="NZ_SNZP01000005.1"/>
</dbReference>
<protein>
    <recommendedName>
        <fullName evidence="4">16S rRNA (cytosine(967)-C(5))-methyltransferase</fullName>
        <ecNumber evidence="4">2.1.1.176</ecNumber>
    </recommendedName>
    <alternativeName>
        <fullName evidence="11">16S rRNA m5C967 methyltransferase</fullName>
    </alternativeName>
    <alternativeName>
        <fullName evidence="12">rRNA (cytosine-C(5)-)-methyltransferase RsmB</fullName>
    </alternativeName>
</protein>
<evidence type="ECO:0000256" key="9">
    <source>
        <dbReference type="ARBA" id="ARBA00022691"/>
    </source>
</evidence>
<keyword evidence="17" id="KW-1185">Reference proteome</keyword>
<name>A0A4R7B6S2_9NEIS</name>
<dbReference type="NCBIfam" id="TIGR00563">
    <property type="entry name" value="rsmB"/>
    <property type="match status" value="1"/>
</dbReference>
<feature type="binding site" evidence="14">
    <location>
        <position position="298"/>
    </location>
    <ligand>
        <name>S-adenosyl-L-methionine</name>
        <dbReference type="ChEBI" id="CHEBI:59789"/>
    </ligand>
</feature>
<evidence type="ECO:0000256" key="6">
    <source>
        <dbReference type="ARBA" id="ARBA00022552"/>
    </source>
</evidence>
<dbReference type="Gene3D" id="3.30.70.1170">
    <property type="entry name" value="Sun protein, domain 3"/>
    <property type="match status" value="1"/>
</dbReference>
<dbReference type="EMBL" id="SNZP01000005">
    <property type="protein sequence ID" value="TDR80358.1"/>
    <property type="molecule type" value="Genomic_DNA"/>
</dbReference>
<dbReference type="EC" id="2.1.1.176" evidence="4"/>
<dbReference type="PRINTS" id="PR02008">
    <property type="entry name" value="RCMTFAMILY"/>
</dbReference>
<evidence type="ECO:0000256" key="12">
    <source>
        <dbReference type="ARBA" id="ARBA00031088"/>
    </source>
</evidence>
<evidence type="ECO:0000256" key="8">
    <source>
        <dbReference type="ARBA" id="ARBA00022679"/>
    </source>
</evidence>
<dbReference type="PANTHER" id="PTHR22807">
    <property type="entry name" value="NOP2 YEAST -RELATED NOL1/NOP2/FMU SUN DOMAIN-CONTAINING"/>
    <property type="match status" value="1"/>
</dbReference>
<comment type="similarity">
    <text evidence="3 14">Belongs to the class I-like SAM-binding methyltransferase superfamily. RsmB/NOP family.</text>
</comment>
<evidence type="ECO:0000256" key="10">
    <source>
        <dbReference type="ARBA" id="ARBA00022884"/>
    </source>
</evidence>
<keyword evidence="8 14" id="KW-0808">Transferase</keyword>
<dbReference type="Gene3D" id="3.40.50.150">
    <property type="entry name" value="Vaccinia Virus protein VP39"/>
    <property type="match status" value="1"/>
</dbReference>
<evidence type="ECO:0000256" key="5">
    <source>
        <dbReference type="ARBA" id="ARBA00022490"/>
    </source>
</evidence>
<evidence type="ECO:0000313" key="16">
    <source>
        <dbReference type="EMBL" id="TDR80358.1"/>
    </source>
</evidence>
<feature type="active site" description="Nucleophile" evidence="14">
    <location>
        <position position="370"/>
    </location>
</feature>
<evidence type="ECO:0000256" key="7">
    <source>
        <dbReference type="ARBA" id="ARBA00022603"/>
    </source>
</evidence>
<dbReference type="GO" id="GO:0005737">
    <property type="term" value="C:cytoplasm"/>
    <property type="evidence" value="ECO:0007669"/>
    <property type="project" value="UniProtKB-SubCell"/>
</dbReference>
<evidence type="ECO:0000256" key="1">
    <source>
        <dbReference type="ARBA" id="ARBA00002724"/>
    </source>
</evidence>
<evidence type="ECO:0000256" key="3">
    <source>
        <dbReference type="ARBA" id="ARBA00007494"/>
    </source>
</evidence>
<dbReference type="InterPro" id="IPR029063">
    <property type="entry name" value="SAM-dependent_MTases_sf"/>
</dbReference>
<dbReference type="NCBIfam" id="NF008149">
    <property type="entry name" value="PRK10901.1"/>
    <property type="match status" value="1"/>
</dbReference>
<dbReference type="FunFam" id="3.40.50.150:FF:000022">
    <property type="entry name" value="Ribosomal RNA small subunit methyltransferase B"/>
    <property type="match status" value="1"/>
</dbReference>
<keyword evidence="6" id="KW-0698">rRNA processing</keyword>
<dbReference type="Gene3D" id="1.10.287.730">
    <property type="entry name" value="Helix hairpin bin"/>
    <property type="match status" value="1"/>
</dbReference>
<dbReference type="Proteomes" id="UP000295611">
    <property type="component" value="Unassembled WGS sequence"/>
</dbReference>
<evidence type="ECO:0000313" key="17">
    <source>
        <dbReference type="Proteomes" id="UP000295611"/>
    </source>
</evidence>
<keyword evidence="5" id="KW-0963">Cytoplasm</keyword>
<feature type="binding site" evidence="14">
    <location>
        <begin position="250"/>
        <end position="256"/>
    </location>
    <ligand>
        <name>S-adenosyl-L-methionine</name>
        <dbReference type="ChEBI" id="CHEBI:59789"/>
    </ligand>
</feature>
<sequence length="416" mass="46678">MHRIQELAALTVEQVADGKNLTEALAARWRSAPNLTSQERGAIQDIAFGVMRHWAELRLVLRQLVPNTIPLPFLEHLLIVALYQLYYSRTAQYAIVNEAVHLAGMQARGRFKGLVNGVLRNALRRREALMQAVAENDEARCNHPAWWLKALQQHYPADWQAIVAADNNHPPMTLRINRRLTDMPTFLARLAEAGIEAEALDEVAVRLARPMSVRELPGFSEGVVSVQDWGAQQAAVRLDLQAGMRVLDACAAPGGKSCHMLEQADLALTALDIDGERLARVSENLDRLGLQATLLTGDASHPQDWWDGKPFDRILADVPCSASGVVRRHPDIRWLRRPEDFASFARQQARMLDALWPLLAPSGKMLYATCSIYPEENSQQLLAFLQRRADAHCLGQEQLLPTECHDGFYYALLEKR</sequence>
<comment type="catalytic activity">
    <reaction evidence="13">
        <text>cytidine(967) in 16S rRNA + S-adenosyl-L-methionine = 5-methylcytidine(967) in 16S rRNA + S-adenosyl-L-homocysteine + H(+)</text>
        <dbReference type="Rhea" id="RHEA:42748"/>
        <dbReference type="Rhea" id="RHEA-COMP:10219"/>
        <dbReference type="Rhea" id="RHEA-COMP:10220"/>
        <dbReference type="ChEBI" id="CHEBI:15378"/>
        <dbReference type="ChEBI" id="CHEBI:57856"/>
        <dbReference type="ChEBI" id="CHEBI:59789"/>
        <dbReference type="ChEBI" id="CHEBI:74483"/>
        <dbReference type="ChEBI" id="CHEBI:82748"/>
        <dbReference type="EC" id="2.1.1.176"/>
    </reaction>
</comment>
<comment type="function">
    <text evidence="1">Specifically methylates the cytosine at position 967 (m5C967) of 16S rRNA.</text>
</comment>
<dbReference type="InterPro" id="IPR035926">
    <property type="entry name" value="NusB-like_sf"/>
</dbReference>
<dbReference type="Pfam" id="PF01029">
    <property type="entry name" value="NusB"/>
    <property type="match status" value="1"/>
</dbReference>
<dbReference type="SUPFAM" id="SSF53335">
    <property type="entry name" value="S-adenosyl-L-methionine-dependent methyltransferases"/>
    <property type="match status" value="1"/>
</dbReference>
<evidence type="ECO:0000256" key="11">
    <source>
        <dbReference type="ARBA" id="ARBA00030399"/>
    </source>
</evidence>
<dbReference type="Pfam" id="PF22458">
    <property type="entry name" value="RsmF-B_ferredox"/>
    <property type="match status" value="1"/>
</dbReference>
<evidence type="ECO:0000259" key="15">
    <source>
        <dbReference type="PROSITE" id="PS51686"/>
    </source>
</evidence>
<dbReference type="InterPro" id="IPR049560">
    <property type="entry name" value="MeTrfase_RsmB-F_NOP2_cat"/>
</dbReference>
<dbReference type="GO" id="GO:0008649">
    <property type="term" value="F:rRNA methyltransferase activity"/>
    <property type="evidence" value="ECO:0007669"/>
    <property type="project" value="InterPro"/>
</dbReference>
<dbReference type="InterPro" id="IPR023267">
    <property type="entry name" value="RCMT"/>
</dbReference>
<dbReference type="SUPFAM" id="SSF48013">
    <property type="entry name" value="NusB-like"/>
    <property type="match status" value="1"/>
</dbReference>
<reference evidence="16 17" key="1">
    <citation type="submission" date="2019-03" db="EMBL/GenBank/DDBJ databases">
        <title>Genomic Encyclopedia of Type Strains, Phase III (KMG-III): the genomes of soil and plant-associated and newly described type strains.</title>
        <authorList>
            <person name="Whitman W."/>
        </authorList>
    </citation>
    <scope>NUCLEOTIDE SEQUENCE [LARGE SCALE GENOMIC DNA]</scope>
    <source>
        <strain evidence="16 17">CECT 8976</strain>
    </source>
</reference>
<keyword evidence="7 14" id="KW-0489">Methyltransferase</keyword>
<dbReference type="InterPro" id="IPR054728">
    <property type="entry name" value="RsmB-like_ferredoxin"/>
</dbReference>
<dbReference type="PANTHER" id="PTHR22807:SF61">
    <property type="entry name" value="NOL1_NOP2_SUN FAMILY PROTEIN _ ANTITERMINATION NUSB DOMAIN-CONTAINING PROTEIN"/>
    <property type="match status" value="1"/>
</dbReference>
<feature type="binding site" evidence="14">
    <location>
        <position position="317"/>
    </location>
    <ligand>
        <name>S-adenosyl-L-methionine</name>
        <dbReference type="ChEBI" id="CHEBI:59789"/>
    </ligand>
</feature>
<feature type="domain" description="SAM-dependent MTase RsmB/NOP-type" evidence="15">
    <location>
        <begin position="162"/>
        <end position="416"/>
    </location>
</feature>
<dbReference type="Pfam" id="PF01189">
    <property type="entry name" value="Methyltr_RsmB-F"/>
    <property type="match status" value="1"/>
</dbReference>
<feature type="binding site" evidence="14">
    <location>
        <position position="272"/>
    </location>
    <ligand>
        <name>S-adenosyl-L-methionine</name>
        <dbReference type="ChEBI" id="CHEBI:59789"/>
    </ligand>
</feature>
<keyword evidence="9 14" id="KW-0949">S-adenosyl-L-methionine</keyword>
<dbReference type="InterPro" id="IPR004573">
    <property type="entry name" value="rRNA_ssu_MeTfrase_B"/>
</dbReference>
<dbReference type="InterPro" id="IPR006027">
    <property type="entry name" value="NusB_RsmB_TIM44"/>
</dbReference>
<comment type="caution">
    <text evidence="16">The sequence shown here is derived from an EMBL/GenBank/DDBJ whole genome shotgun (WGS) entry which is preliminary data.</text>
</comment>
<proteinExistence type="inferred from homology"/>
<gene>
    <name evidence="16" type="ORF">DFP86_105227</name>
</gene>
<dbReference type="OrthoDB" id="9810297at2"/>
<organism evidence="16 17">
    <name type="scientific">Paludibacterium purpuratum</name>
    <dbReference type="NCBI Taxonomy" id="1144873"/>
    <lineage>
        <taxon>Bacteria</taxon>
        <taxon>Pseudomonadati</taxon>
        <taxon>Pseudomonadota</taxon>
        <taxon>Betaproteobacteria</taxon>
        <taxon>Neisseriales</taxon>
        <taxon>Chromobacteriaceae</taxon>
        <taxon>Paludibacterium</taxon>
    </lineage>
</organism>
<keyword evidence="10 14" id="KW-0694">RNA-binding</keyword>
<dbReference type="PROSITE" id="PS51686">
    <property type="entry name" value="SAM_MT_RSMB_NOP"/>
    <property type="match status" value="1"/>
</dbReference>
<evidence type="ECO:0000256" key="2">
    <source>
        <dbReference type="ARBA" id="ARBA00004496"/>
    </source>
</evidence>
<evidence type="ECO:0000256" key="4">
    <source>
        <dbReference type="ARBA" id="ARBA00012140"/>
    </source>
</evidence>
<evidence type="ECO:0000256" key="13">
    <source>
        <dbReference type="ARBA" id="ARBA00047283"/>
    </source>
</evidence>
<evidence type="ECO:0000256" key="14">
    <source>
        <dbReference type="PROSITE-ProRule" id="PRU01023"/>
    </source>
</evidence>